<dbReference type="AlphaFoldDB" id="A0A914WQM1"/>
<feature type="region of interest" description="Disordered" evidence="1">
    <location>
        <begin position="141"/>
        <end position="170"/>
    </location>
</feature>
<accession>A0A914WQM1</accession>
<proteinExistence type="predicted"/>
<organism evidence="2 3">
    <name type="scientific">Plectus sambesii</name>
    <dbReference type="NCBI Taxonomy" id="2011161"/>
    <lineage>
        <taxon>Eukaryota</taxon>
        <taxon>Metazoa</taxon>
        <taxon>Ecdysozoa</taxon>
        <taxon>Nematoda</taxon>
        <taxon>Chromadorea</taxon>
        <taxon>Plectida</taxon>
        <taxon>Plectina</taxon>
        <taxon>Plectoidea</taxon>
        <taxon>Plectidae</taxon>
        <taxon>Plectus</taxon>
    </lineage>
</organism>
<evidence type="ECO:0000256" key="1">
    <source>
        <dbReference type="SAM" id="MobiDB-lite"/>
    </source>
</evidence>
<feature type="compositionally biased region" description="Polar residues" evidence="1">
    <location>
        <begin position="149"/>
        <end position="164"/>
    </location>
</feature>
<protein>
    <submittedName>
        <fullName evidence="3">Secreted protein</fullName>
    </submittedName>
</protein>
<keyword evidence="2" id="KW-1185">Reference proteome</keyword>
<name>A0A914WQM1_9BILA</name>
<evidence type="ECO:0000313" key="3">
    <source>
        <dbReference type="WBParaSite" id="PSAMB.scaffold4785size13519.g25214.t1"/>
    </source>
</evidence>
<dbReference type="WBParaSite" id="PSAMB.scaffold4785size13519.g25214.t1">
    <property type="protein sequence ID" value="PSAMB.scaffold4785size13519.g25214.t1"/>
    <property type="gene ID" value="PSAMB.scaffold4785size13519.g25214"/>
</dbReference>
<feature type="region of interest" description="Disordered" evidence="1">
    <location>
        <begin position="56"/>
        <end position="81"/>
    </location>
</feature>
<reference evidence="3" key="1">
    <citation type="submission" date="2022-11" db="UniProtKB">
        <authorList>
            <consortium name="WormBaseParasite"/>
        </authorList>
    </citation>
    <scope>IDENTIFICATION</scope>
</reference>
<evidence type="ECO:0000313" key="2">
    <source>
        <dbReference type="Proteomes" id="UP000887566"/>
    </source>
</evidence>
<dbReference type="Proteomes" id="UP000887566">
    <property type="component" value="Unplaced"/>
</dbReference>
<sequence length="170" mass="18440">MRYLLKRCCSRTAPVIFVCSHTVALDGDDSGTGWGGCRLGGAKVVNLYDRKSGGPRRWRSSPIGGAQLQSAETGGRPGNMRRYGCITRRAANIDFKGNARRSPSIRVVVVPDCCRRRRPLRLELLHQSQRIRLAVVSSSSSSVVGCPTPASSVQTTRSRPSSSPADLIRS</sequence>